<comment type="caution">
    <text evidence="1">The sequence shown here is derived from an EMBL/GenBank/DDBJ whole genome shotgun (WGS) entry which is preliminary data.</text>
</comment>
<sequence>MRIFENRNIVFVTKPSKESVVSPIMEKETRCNVIVKSIFDPDKLGTFSREYNRTEYRRY</sequence>
<dbReference type="AlphaFoldDB" id="A0A2T5IMW8"/>
<name>A0A2T5IMW8_9LACT</name>
<dbReference type="EMBL" id="QAOM01000005">
    <property type="protein sequence ID" value="PTQ85176.1"/>
    <property type="molecule type" value="Genomic_DNA"/>
</dbReference>
<reference evidence="1 2" key="1">
    <citation type="submission" date="2018-04" db="EMBL/GenBank/DDBJ databases">
        <title>Genomic Encyclopedia of Archaeal and Bacterial Type Strains, Phase II (KMG-II): from individual species to whole genera.</title>
        <authorList>
            <person name="Goeker M."/>
        </authorList>
    </citation>
    <scope>NUCLEOTIDE SEQUENCE [LARGE SCALE GENOMIC DNA]</scope>
    <source>
        <strain evidence="1 2">DSM 18806</strain>
    </source>
</reference>
<gene>
    <name evidence="1" type="ORF">C8U37_10561</name>
</gene>
<protein>
    <submittedName>
        <fullName evidence="1">Uncharacterized protein</fullName>
    </submittedName>
</protein>
<accession>A0A2T5IMW8</accession>
<evidence type="ECO:0000313" key="2">
    <source>
        <dbReference type="Proteomes" id="UP000244161"/>
    </source>
</evidence>
<proteinExistence type="predicted"/>
<organism evidence="1 2">
    <name type="scientific">Trichococcus patagoniensis</name>
    <dbReference type="NCBI Taxonomy" id="382641"/>
    <lineage>
        <taxon>Bacteria</taxon>
        <taxon>Bacillati</taxon>
        <taxon>Bacillota</taxon>
        <taxon>Bacilli</taxon>
        <taxon>Lactobacillales</taxon>
        <taxon>Carnobacteriaceae</taxon>
        <taxon>Trichococcus</taxon>
    </lineage>
</organism>
<evidence type="ECO:0000313" key="1">
    <source>
        <dbReference type="EMBL" id="PTQ85176.1"/>
    </source>
</evidence>
<keyword evidence="2" id="KW-1185">Reference proteome</keyword>
<dbReference type="Proteomes" id="UP000244161">
    <property type="component" value="Unassembled WGS sequence"/>
</dbReference>